<gene>
    <name evidence="1" type="ORF">INS88_01950</name>
</gene>
<accession>A0A7M1QVD3</accession>
<sequence length="163" mass="17037">MSDGKLRPTSWTSLLAIAVVAGVTLFSLASIFVRSGISPIQVPFWLFLVPIAIGVIVIVQAWLVRQYRRGRRPIDQLYAARIWVLTGATSRGGAILSGGAIGVAVAYFMGGPTSFLDEQGTNALVAGLASIIMTVLALVGERWCIDDDASPDASSEASGTAGA</sequence>
<evidence type="ECO:0000313" key="1">
    <source>
        <dbReference type="EMBL" id="QOR46010.1"/>
    </source>
</evidence>
<keyword evidence="2" id="KW-1185">Reference proteome</keyword>
<dbReference type="InterPro" id="IPR021517">
    <property type="entry name" value="DUF3180"/>
</dbReference>
<protein>
    <submittedName>
        <fullName evidence="1">DUF3180 domain-containing protein</fullName>
    </submittedName>
</protein>
<organism evidence="1 2">
    <name type="scientific">Trueperella pecoris</name>
    <dbReference type="NCBI Taxonomy" id="2733571"/>
    <lineage>
        <taxon>Bacteria</taxon>
        <taxon>Bacillati</taxon>
        <taxon>Actinomycetota</taxon>
        <taxon>Actinomycetes</taxon>
        <taxon>Actinomycetales</taxon>
        <taxon>Actinomycetaceae</taxon>
        <taxon>Trueperella</taxon>
    </lineage>
</organism>
<dbReference type="EMBL" id="CP063213">
    <property type="protein sequence ID" value="QOR46010.1"/>
    <property type="molecule type" value="Genomic_DNA"/>
</dbReference>
<evidence type="ECO:0000313" key="2">
    <source>
        <dbReference type="Proteomes" id="UP000595053"/>
    </source>
</evidence>
<proteinExistence type="predicted"/>
<dbReference type="Proteomes" id="UP000595053">
    <property type="component" value="Chromosome"/>
</dbReference>
<dbReference type="RefSeq" id="WP_193326281.1">
    <property type="nucleotide sequence ID" value="NZ_CP053291.1"/>
</dbReference>
<reference evidence="1 2" key="1">
    <citation type="submission" date="2020-10" db="EMBL/GenBank/DDBJ databases">
        <title>Trueperella pecoris sp. nov. isolated from bovine and porcine specimens.</title>
        <authorList>
            <person name="Schoenecker L."/>
            <person name="Schnydrig P."/>
            <person name="Brodard I."/>
            <person name="Thomann A."/>
            <person name="Hemphill A."/>
            <person name="Rodriguez-Campos S."/>
            <person name="Perreten V."/>
            <person name="Jores J."/>
            <person name="Kittl S."/>
        </authorList>
    </citation>
    <scope>NUCLEOTIDE SEQUENCE [LARGE SCALE GENOMIC DNA]</scope>
    <source>
        <strain evidence="1 2">15A0121</strain>
    </source>
</reference>
<dbReference type="Pfam" id="PF11377">
    <property type="entry name" value="DUF3180"/>
    <property type="match status" value="1"/>
</dbReference>
<name>A0A7M1QVD3_9ACTO</name>
<accession>A0A8A5U547</accession>
<dbReference type="AlphaFoldDB" id="A0A7M1QVD3"/>